<dbReference type="InterPro" id="IPR051692">
    <property type="entry name" value="OMP-like"/>
</dbReference>
<dbReference type="Gene3D" id="2.40.160.20">
    <property type="match status" value="1"/>
</dbReference>
<reference evidence="7 8" key="1">
    <citation type="submission" date="2022-08" db="EMBL/GenBank/DDBJ databases">
        <title>Polyphasic taxonomy analysis of Qipengyuania sp.RS5-5.</title>
        <authorList>
            <person name="Xamxidin M."/>
            <person name="Wu M."/>
        </authorList>
    </citation>
    <scope>NUCLEOTIDE SEQUENCE [LARGE SCALE GENOMIC DNA]</scope>
    <source>
        <strain evidence="7 8">RS5-5</strain>
    </source>
</reference>
<evidence type="ECO:0000313" key="8">
    <source>
        <dbReference type="Proteomes" id="UP001206067"/>
    </source>
</evidence>
<evidence type="ECO:0000256" key="1">
    <source>
        <dbReference type="ARBA" id="ARBA00004370"/>
    </source>
</evidence>
<dbReference type="PANTHER" id="PTHR34001">
    <property type="entry name" value="BLL7405 PROTEIN"/>
    <property type="match status" value="1"/>
</dbReference>
<comment type="caution">
    <text evidence="7">The sequence shown here is derived from an EMBL/GenBank/DDBJ whole genome shotgun (WGS) entry which is preliminary data.</text>
</comment>
<feature type="signal peptide" evidence="5">
    <location>
        <begin position="1"/>
        <end position="24"/>
    </location>
</feature>
<evidence type="ECO:0000256" key="3">
    <source>
        <dbReference type="ARBA" id="ARBA00023136"/>
    </source>
</evidence>
<protein>
    <submittedName>
        <fullName evidence="7">Outer membrane beta-barrel protein</fullName>
    </submittedName>
</protein>
<evidence type="ECO:0000256" key="5">
    <source>
        <dbReference type="SAM" id="SignalP"/>
    </source>
</evidence>
<dbReference type="Pfam" id="PF13505">
    <property type="entry name" value="OMP_b-brl"/>
    <property type="match status" value="1"/>
</dbReference>
<evidence type="ECO:0000259" key="6">
    <source>
        <dbReference type="Pfam" id="PF13505"/>
    </source>
</evidence>
<feature type="domain" description="Outer membrane protein beta-barrel" evidence="6">
    <location>
        <begin position="98"/>
        <end position="283"/>
    </location>
</feature>
<dbReference type="RefSeq" id="WP_257594991.1">
    <property type="nucleotide sequence ID" value="NZ_JANKHH010000003.1"/>
</dbReference>
<accession>A0ABT1XNI9</accession>
<dbReference type="InterPro" id="IPR011250">
    <property type="entry name" value="OMP/PagP_B-barrel"/>
</dbReference>
<dbReference type="PANTHER" id="PTHR34001:SF3">
    <property type="entry name" value="BLL7405 PROTEIN"/>
    <property type="match status" value="1"/>
</dbReference>
<sequence>MKLEFFGSSAAALGMLALATPALAQDANTEGRFDGPYISVFGGSNNAADSDDDGFEFDVDGDGAFDDNVTTVAGANAFSPGFCSGNPGTSPTPVCTGNDSKIGYGARIGYDVRMGDGPFVAGVLIEGERPRVREFTSGYSTTPASYTIARELDWSAAARARVGISPGDGRGLFYATGGVGYAKIERDFFTTNGANSFTPNDPDEWTFGWQAGGGAELLLTDNIGIGLEYLYSNYDDGDYVVTVGPGTAGPTNPFLLGSGTTDLRLNDGDFDSHSLRASVNLRF</sequence>
<dbReference type="SUPFAM" id="SSF56925">
    <property type="entry name" value="OMPA-like"/>
    <property type="match status" value="1"/>
</dbReference>
<dbReference type="Proteomes" id="UP001206067">
    <property type="component" value="Unassembled WGS sequence"/>
</dbReference>
<comment type="subcellular location">
    <subcellularLocation>
        <location evidence="1">Membrane</location>
    </subcellularLocation>
</comment>
<dbReference type="InterPro" id="IPR027385">
    <property type="entry name" value="Beta-barrel_OMP"/>
</dbReference>
<evidence type="ECO:0000313" key="7">
    <source>
        <dbReference type="EMBL" id="MCR2833224.1"/>
    </source>
</evidence>
<evidence type="ECO:0000256" key="4">
    <source>
        <dbReference type="ARBA" id="ARBA00038306"/>
    </source>
</evidence>
<comment type="similarity">
    <text evidence="4">Belongs to the Omp25/RopB family.</text>
</comment>
<keyword evidence="8" id="KW-1185">Reference proteome</keyword>
<gene>
    <name evidence="7" type="ORF">NSO95_04650</name>
</gene>
<keyword evidence="2 5" id="KW-0732">Signal</keyword>
<organism evidence="7 8">
    <name type="scientific">Parerythrobacter lacustris</name>
    <dbReference type="NCBI Taxonomy" id="2969984"/>
    <lineage>
        <taxon>Bacteria</taxon>
        <taxon>Pseudomonadati</taxon>
        <taxon>Pseudomonadota</taxon>
        <taxon>Alphaproteobacteria</taxon>
        <taxon>Sphingomonadales</taxon>
        <taxon>Erythrobacteraceae</taxon>
        <taxon>Parerythrobacter</taxon>
    </lineage>
</organism>
<name>A0ABT1XNI9_9SPHN</name>
<feature type="chain" id="PRO_5046585228" evidence="5">
    <location>
        <begin position="25"/>
        <end position="283"/>
    </location>
</feature>
<proteinExistence type="inferred from homology"/>
<dbReference type="EMBL" id="JANKHH010000003">
    <property type="protein sequence ID" value="MCR2833224.1"/>
    <property type="molecule type" value="Genomic_DNA"/>
</dbReference>
<evidence type="ECO:0000256" key="2">
    <source>
        <dbReference type="ARBA" id="ARBA00022729"/>
    </source>
</evidence>
<keyword evidence="3" id="KW-0472">Membrane</keyword>